<dbReference type="GO" id="GO:0042597">
    <property type="term" value="C:periplasmic space"/>
    <property type="evidence" value="ECO:0007669"/>
    <property type="project" value="UniProtKB-SubCell"/>
</dbReference>
<evidence type="ECO:0000256" key="1">
    <source>
        <dbReference type="ARBA" id="ARBA00004418"/>
    </source>
</evidence>
<gene>
    <name evidence="5" type="ORF">FEV53_18700</name>
</gene>
<organism evidence="5 6">
    <name type="scientific">Palleronia caenipelagi</name>
    <dbReference type="NCBI Taxonomy" id="2489174"/>
    <lineage>
        <taxon>Bacteria</taxon>
        <taxon>Pseudomonadati</taxon>
        <taxon>Pseudomonadota</taxon>
        <taxon>Alphaproteobacteria</taxon>
        <taxon>Rhodobacterales</taxon>
        <taxon>Roseobacteraceae</taxon>
        <taxon>Palleronia</taxon>
    </lineage>
</organism>
<proteinExistence type="predicted"/>
<dbReference type="EMBL" id="VFSV01000070">
    <property type="protein sequence ID" value="TRD14583.1"/>
    <property type="molecule type" value="Genomic_DNA"/>
</dbReference>
<evidence type="ECO:0000256" key="4">
    <source>
        <dbReference type="SAM" id="SignalP"/>
    </source>
</evidence>
<reference evidence="5 6" key="1">
    <citation type="submission" date="2019-06" db="EMBL/GenBank/DDBJ databases">
        <title>Paenimaribius caenipelagi gen. nov., sp. nov., isolated from a tidal flat.</title>
        <authorList>
            <person name="Yoon J.-H."/>
        </authorList>
    </citation>
    <scope>NUCLEOTIDE SEQUENCE [LARGE SCALE GENOMIC DNA]</scope>
    <source>
        <strain evidence="5 6">JBTF-M29</strain>
    </source>
</reference>
<dbReference type="InterPro" id="IPR038404">
    <property type="entry name" value="TRAP_DctP_sf"/>
</dbReference>
<keyword evidence="2 4" id="KW-0732">Signal</keyword>
<comment type="subcellular location">
    <subcellularLocation>
        <location evidence="1">Periplasm</location>
    </subcellularLocation>
</comment>
<evidence type="ECO:0000256" key="3">
    <source>
        <dbReference type="ARBA" id="ARBA00022764"/>
    </source>
</evidence>
<dbReference type="Proteomes" id="UP000318590">
    <property type="component" value="Unassembled WGS sequence"/>
</dbReference>
<feature type="chain" id="PRO_5022235537" evidence="4">
    <location>
        <begin position="23"/>
        <end position="339"/>
    </location>
</feature>
<feature type="signal peptide" evidence="4">
    <location>
        <begin position="1"/>
        <end position="22"/>
    </location>
</feature>
<dbReference type="OrthoDB" id="7822595at2"/>
<dbReference type="AlphaFoldDB" id="A0A547PKE7"/>
<evidence type="ECO:0000313" key="5">
    <source>
        <dbReference type="EMBL" id="TRD14583.1"/>
    </source>
</evidence>
<protein>
    <submittedName>
        <fullName evidence="5">TRAP transporter substrate-binding protein</fullName>
    </submittedName>
</protein>
<dbReference type="RefSeq" id="WP_142836216.1">
    <property type="nucleotide sequence ID" value="NZ_VFSV01000070.1"/>
</dbReference>
<name>A0A547PKE7_9RHOB</name>
<dbReference type="PANTHER" id="PTHR33376">
    <property type="match status" value="1"/>
</dbReference>
<evidence type="ECO:0000313" key="6">
    <source>
        <dbReference type="Proteomes" id="UP000318590"/>
    </source>
</evidence>
<sequence length="339" mass="36751">MKKYLRAIICSFAAVSFTASNASSETVLSLNSWLPPSHPYVIDFIKPVMADIEAVTAGRVTVEFLPAPLAHPSDTFELVRNGIVDISYAVQGYSPRRFKTAVLAEMPFLSDDAVISSVAFQRVHASMLADAGEYDGVKVMAVHTHGPGHIFSSRDIASVDDLEGQKLRTGSIVAQDLAKSFGAVPVEGPASKSYELLSQRVVDGIMFPSESVEFFRLLTHLSTAFLAEGGMYNTAFMVIMNEKTWNQISQEDRALIEPLLGEALAARAGKMWNTVDAAANETLGASIHMYRASADDVAALRERFRPVVDANIALASEAGVDGRAAYNMLLDEIQKLTTQ</sequence>
<keyword evidence="3" id="KW-0574">Periplasm</keyword>
<dbReference type="Pfam" id="PF03480">
    <property type="entry name" value="DctP"/>
    <property type="match status" value="1"/>
</dbReference>
<dbReference type="CDD" id="cd13665">
    <property type="entry name" value="PBP2_TRAP_Dctp3_4"/>
    <property type="match status" value="1"/>
</dbReference>
<comment type="caution">
    <text evidence="5">The sequence shown here is derived from an EMBL/GenBank/DDBJ whole genome shotgun (WGS) entry which is preliminary data.</text>
</comment>
<accession>A0A547PKE7</accession>
<dbReference type="PANTHER" id="PTHR33376:SF15">
    <property type="entry name" value="BLL6794 PROTEIN"/>
    <property type="match status" value="1"/>
</dbReference>
<evidence type="ECO:0000256" key="2">
    <source>
        <dbReference type="ARBA" id="ARBA00022729"/>
    </source>
</evidence>
<dbReference type="GO" id="GO:0055085">
    <property type="term" value="P:transmembrane transport"/>
    <property type="evidence" value="ECO:0007669"/>
    <property type="project" value="InterPro"/>
</dbReference>
<dbReference type="NCBIfam" id="NF037995">
    <property type="entry name" value="TRAP_S1"/>
    <property type="match status" value="1"/>
</dbReference>
<keyword evidence="6" id="KW-1185">Reference proteome</keyword>
<dbReference type="InterPro" id="IPR018389">
    <property type="entry name" value="DctP_fam"/>
</dbReference>
<dbReference type="Gene3D" id="3.40.190.170">
    <property type="entry name" value="Bacterial extracellular solute-binding protein, family 7"/>
    <property type="match status" value="1"/>
</dbReference>